<feature type="chain" id="PRO_5024437417" evidence="2">
    <location>
        <begin position="20"/>
        <end position="92"/>
    </location>
</feature>
<sequence length="92" mass="9132">MLPAMLATLLLAAVPIAHAGGQQAGPLTQVPGAPGTPTPSPYPQITPSTPPKAGDSQAGAPLLPPMPLPAPPKDQPLPGLQPEVQTPSPKAD</sequence>
<dbReference type="RefSeq" id="WP_138218358.1">
    <property type="nucleotide sequence ID" value="NZ_VAUO01000002.1"/>
</dbReference>
<organism evidence="3 4">
    <name type="scientific">Pseudomonas mosselii</name>
    <dbReference type="NCBI Taxonomy" id="78327"/>
    <lineage>
        <taxon>Bacteria</taxon>
        <taxon>Pseudomonadati</taxon>
        <taxon>Pseudomonadota</taxon>
        <taxon>Gammaproteobacteria</taxon>
        <taxon>Pseudomonadales</taxon>
        <taxon>Pseudomonadaceae</taxon>
        <taxon>Pseudomonas</taxon>
    </lineage>
</organism>
<dbReference type="AlphaFoldDB" id="A0A5R8ZD65"/>
<name>A0A5R8ZD65_9PSED</name>
<dbReference type="Proteomes" id="UP000309819">
    <property type="component" value="Unassembled WGS sequence"/>
</dbReference>
<feature type="compositionally biased region" description="Pro residues" evidence="1">
    <location>
        <begin position="62"/>
        <end position="75"/>
    </location>
</feature>
<dbReference type="EMBL" id="VAUO01000002">
    <property type="protein sequence ID" value="TLP63017.1"/>
    <property type="molecule type" value="Genomic_DNA"/>
</dbReference>
<reference evidence="3 4" key="1">
    <citation type="submission" date="2019-05" db="EMBL/GenBank/DDBJ databases">
        <title>Pseudomonas sp. SC006 isolated from lettuce that can produce HBGAs.</title>
        <authorList>
            <person name="Wang D."/>
            <person name="Liao N."/>
            <person name="Liu D."/>
            <person name="Zhang Z."/>
            <person name="Zou S."/>
        </authorList>
    </citation>
    <scope>NUCLEOTIDE SEQUENCE [LARGE SCALE GENOMIC DNA]</scope>
    <source>
        <strain evidence="3 4">SC006</strain>
    </source>
</reference>
<evidence type="ECO:0000313" key="4">
    <source>
        <dbReference type="Proteomes" id="UP000309819"/>
    </source>
</evidence>
<feature type="compositionally biased region" description="Pro residues" evidence="1">
    <location>
        <begin position="34"/>
        <end position="50"/>
    </location>
</feature>
<feature type="region of interest" description="Disordered" evidence="1">
    <location>
        <begin position="22"/>
        <end position="92"/>
    </location>
</feature>
<evidence type="ECO:0000313" key="3">
    <source>
        <dbReference type="EMBL" id="TLP63017.1"/>
    </source>
</evidence>
<evidence type="ECO:0000256" key="1">
    <source>
        <dbReference type="SAM" id="MobiDB-lite"/>
    </source>
</evidence>
<keyword evidence="4" id="KW-1185">Reference proteome</keyword>
<gene>
    <name evidence="3" type="ORF">FEM01_05880</name>
</gene>
<feature type="signal peptide" evidence="2">
    <location>
        <begin position="1"/>
        <end position="19"/>
    </location>
</feature>
<evidence type="ECO:0000256" key="2">
    <source>
        <dbReference type="SAM" id="SignalP"/>
    </source>
</evidence>
<protein>
    <submittedName>
        <fullName evidence="3">Uncharacterized protein</fullName>
    </submittedName>
</protein>
<comment type="caution">
    <text evidence="3">The sequence shown here is derived from an EMBL/GenBank/DDBJ whole genome shotgun (WGS) entry which is preliminary data.</text>
</comment>
<accession>A0A5R8ZD65</accession>
<keyword evidence="2" id="KW-0732">Signal</keyword>
<feature type="compositionally biased region" description="Polar residues" evidence="1">
    <location>
        <begin position="83"/>
        <end position="92"/>
    </location>
</feature>
<proteinExistence type="predicted"/>
<dbReference type="OrthoDB" id="6900416at2"/>